<dbReference type="InterPro" id="IPR036005">
    <property type="entry name" value="Creatinase/aminopeptidase-like"/>
</dbReference>
<dbReference type="RefSeq" id="WP_131776935.1">
    <property type="nucleotide sequence ID" value="NZ_BMOB01000006.1"/>
</dbReference>
<dbReference type="InterPro" id="IPR000994">
    <property type="entry name" value="Pept_M24"/>
</dbReference>
<accession>A0A917JUR2</accession>
<keyword evidence="9" id="KW-0464">Manganese</keyword>
<dbReference type="GO" id="GO:0070006">
    <property type="term" value="F:metalloaminopeptidase activity"/>
    <property type="evidence" value="ECO:0007669"/>
    <property type="project" value="InterPro"/>
</dbReference>
<evidence type="ECO:0000256" key="9">
    <source>
        <dbReference type="ARBA" id="ARBA00023211"/>
    </source>
</evidence>
<evidence type="ECO:0000256" key="4">
    <source>
        <dbReference type="ARBA" id="ARBA00012574"/>
    </source>
</evidence>
<evidence type="ECO:0000256" key="1">
    <source>
        <dbReference type="ARBA" id="ARBA00001424"/>
    </source>
</evidence>
<gene>
    <name evidence="14" type="primary">pepP</name>
    <name evidence="14" type="ORF">GCM10007966_14810</name>
</gene>
<organism evidence="14 15">
    <name type="scientific">Legionella impletisoli</name>
    <dbReference type="NCBI Taxonomy" id="343510"/>
    <lineage>
        <taxon>Bacteria</taxon>
        <taxon>Pseudomonadati</taxon>
        <taxon>Pseudomonadota</taxon>
        <taxon>Gammaproteobacteria</taxon>
        <taxon>Legionellales</taxon>
        <taxon>Legionellaceae</taxon>
        <taxon>Legionella</taxon>
    </lineage>
</organism>
<dbReference type="Gene3D" id="3.40.350.10">
    <property type="entry name" value="Creatinase/prolidase N-terminal domain"/>
    <property type="match status" value="1"/>
</dbReference>
<evidence type="ECO:0000256" key="11">
    <source>
        <dbReference type="ARBA" id="ARBA00075356"/>
    </source>
</evidence>
<dbReference type="InterPro" id="IPR029149">
    <property type="entry name" value="Creatin/AminoP/Spt16_N"/>
</dbReference>
<dbReference type="PANTHER" id="PTHR43226:SF4">
    <property type="entry name" value="XAA-PRO AMINOPEPTIDASE 3"/>
    <property type="match status" value="1"/>
</dbReference>
<keyword evidence="6" id="KW-0479">Metal-binding</keyword>
<evidence type="ECO:0000313" key="15">
    <source>
        <dbReference type="Proteomes" id="UP000630149"/>
    </source>
</evidence>
<dbReference type="OrthoDB" id="9806388at2"/>
<dbReference type="Gene3D" id="3.90.230.10">
    <property type="entry name" value="Creatinase/methionine aminopeptidase superfamily"/>
    <property type="match status" value="1"/>
</dbReference>
<dbReference type="AlphaFoldDB" id="A0A917JUR2"/>
<dbReference type="SUPFAM" id="SSF53092">
    <property type="entry name" value="Creatinase/prolidase N-terminal domain"/>
    <property type="match status" value="1"/>
</dbReference>
<dbReference type="FunFam" id="3.90.230.10:FF:000002">
    <property type="entry name" value="Xaa-Pro aminopeptidase 3"/>
    <property type="match status" value="1"/>
</dbReference>
<dbReference type="EMBL" id="BMOB01000006">
    <property type="protein sequence ID" value="GGI87132.1"/>
    <property type="molecule type" value="Genomic_DNA"/>
</dbReference>
<name>A0A917JUR2_9GAMM</name>
<evidence type="ECO:0000256" key="5">
    <source>
        <dbReference type="ARBA" id="ARBA00022670"/>
    </source>
</evidence>
<evidence type="ECO:0000259" key="13">
    <source>
        <dbReference type="SMART" id="SM01011"/>
    </source>
</evidence>
<keyword evidence="15" id="KW-1185">Reference proteome</keyword>
<dbReference type="NCBIfam" id="NF008131">
    <property type="entry name" value="PRK10879.1"/>
    <property type="match status" value="1"/>
</dbReference>
<proteinExistence type="inferred from homology"/>
<dbReference type="Pfam" id="PF00557">
    <property type="entry name" value="Peptidase_M24"/>
    <property type="match status" value="1"/>
</dbReference>
<dbReference type="Pfam" id="PF05195">
    <property type="entry name" value="AMP_N"/>
    <property type="match status" value="1"/>
</dbReference>
<keyword evidence="7" id="KW-0378">Hydrolase</keyword>
<protein>
    <recommendedName>
        <fullName evidence="10">Xaa-Pro aminopeptidase</fullName>
        <ecNumber evidence="4">3.4.11.9</ecNumber>
    </recommendedName>
    <alternativeName>
        <fullName evidence="11">Aminopeptidase P II</fullName>
    </alternativeName>
    <alternativeName>
        <fullName evidence="12">X-Pro aminopeptidase</fullName>
    </alternativeName>
</protein>
<evidence type="ECO:0000256" key="6">
    <source>
        <dbReference type="ARBA" id="ARBA00022723"/>
    </source>
</evidence>
<dbReference type="SMART" id="SM01011">
    <property type="entry name" value="AMP_N"/>
    <property type="match status" value="1"/>
</dbReference>
<dbReference type="CDD" id="cd01087">
    <property type="entry name" value="Prolidase"/>
    <property type="match status" value="1"/>
</dbReference>
<keyword evidence="5" id="KW-0645">Protease</keyword>
<evidence type="ECO:0000313" key="14">
    <source>
        <dbReference type="EMBL" id="GGI87132.1"/>
    </source>
</evidence>
<dbReference type="GO" id="GO:0006508">
    <property type="term" value="P:proteolysis"/>
    <property type="evidence" value="ECO:0007669"/>
    <property type="project" value="UniProtKB-KW"/>
</dbReference>
<comment type="caution">
    <text evidence="14">The sequence shown here is derived from an EMBL/GenBank/DDBJ whole genome shotgun (WGS) entry which is preliminary data.</text>
</comment>
<feature type="domain" description="Aminopeptidase P N-terminal" evidence="13">
    <location>
        <begin position="2"/>
        <end position="135"/>
    </location>
</feature>
<dbReference type="PANTHER" id="PTHR43226">
    <property type="entry name" value="XAA-PRO AMINOPEPTIDASE 3"/>
    <property type="match status" value="1"/>
</dbReference>
<comment type="cofactor">
    <cofactor evidence="2">
        <name>Mn(2+)</name>
        <dbReference type="ChEBI" id="CHEBI:29035"/>
    </cofactor>
</comment>
<dbReference type="SUPFAM" id="SSF55920">
    <property type="entry name" value="Creatinase/aminopeptidase"/>
    <property type="match status" value="1"/>
</dbReference>
<dbReference type="GO" id="GO:0030145">
    <property type="term" value="F:manganese ion binding"/>
    <property type="evidence" value="ECO:0007669"/>
    <property type="project" value="InterPro"/>
</dbReference>
<keyword evidence="8" id="KW-0482">Metalloprotease</keyword>
<reference evidence="14" key="2">
    <citation type="submission" date="2020-09" db="EMBL/GenBank/DDBJ databases">
        <authorList>
            <person name="Sun Q."/>
            <person name="Ohkuma M."/>
        </authorList>
    </citation>
    <scope>NUCLEOTIDE SEQUENCE</scope>
    <source>
        <strain evidence="14">JCM 13919</strain>
    </source>
</reference>
<dbReference type="InterPro" id="IPR007865">
    <property type="entry name" value="Aminopep_P_N"/>
</dbReference>
<reference evidence="14" key="1">
    <citation type="journal article" date="2014" name="Int. J. Syst. Evol. Microbiol.">
        <title>Complete genome sequence of Corynebacterium casei LMG S-19264T (=DSM 44701T), isolated from a smear-ripened cheese.</title>
        <authorList>
            <consortium name="US DOE Joint Genome Institute (JGI-PGF)"/>
            <person name="Walter F."/>
            <person name="Albersmeier A."/>
            <person name="Kalinowski J."/>
            <person name="Ruckert C."/>
        </authorList>
    </citation>
    <scope>NUCLEOTIDE SEQUENCE</scope>
    <source>
        <strain evidence="14">JCM 13919</strain>
    </source>
</reference>
<comment type="similarity">
    <text evidence="3">Belongs to the peptidase M24B family.</text>
</comment>
<evidence type="ECO:0000256" key="12">
    <source>
        <dbReference type="ARBA" id="ARBA00081411"/>
    </source>
</evidence>
<evidence type="ECO:0000256" key="10">
    <source>
        <dbReference type="ARBA" id="ARBA00069363"/>
    </source>
</evidence>
<evidence type="ECO:0000256" key="8">
    <source>
        <dbReference type="ARBA" id="ARBA00023049"/>
    </source>
</evidence>
<evidence type="ECO:0000256" key="3">
    <source>
        <dbReference type="ARBA" id="ARBA00008766"/>
    </source>
</evidence>
<evidence type="ECO:0000256" key="7">
    <source>
        <dbReference type="ARBA" id="ARBA00022801"/>
    </source>
</evidence>
<dbReference type="InterPro" id="IPR052433">
    <property type="entry name" value="X-Pro_dipept-like"/>
</dbReference>
<dbReference type="GO" id="GO:0005829">
    <property type="term" value="C:cytosol"/>
    <property type="evidence" value="ECO:0007669"/>
    <property type="project" value="TreeGrafter"/>
</dbReference>
<evidence type="ECO:0000256" key="2">
    <source>
        <dbReference type="ARBA" id="ARBA00001936"/>
    </source>
</evidence>
<sequence>MISKKEYVTRRQSVAMQLEPDSVALIPAAREALRSGDSHYRFRQDSDFYYLTGFNEPDALLVITSGRAPESILFNRPKDPAQELWTGLRLGQEDALSELGVDAAFSVKECNDRLVELLSGKKAVYFPLGRYPHWDERIKQAWHQVKGQIRKGIQAPDAFCDITPIISELRLFKSEAELSLMQKAASISVAAHQRVMKRCSQAQYEYELEAELIYEFIREGCRSYAYDPIVAGGKNACILHYTENNAPLKRGELLLVDAGGEYQNYAADITRTYPLNGVFTAEQRALYELVLKAQKAGLEQVRPGQAWNEIQMNMVRVLTQGLIDLKLLHGEVDSLIEEGAYKEFYMHNSGHWLGLDVHDSGAYKRDGSWRMLEEGMVLTVEPGIYIRPDHPHVDERWLGIGIRIEDDIEVTRMGHHNLTAALAVEVDELEAIVRG</sequence>
<keyword evidence="14" id="KW-0031">Aminopeptidase</keyword>
<dbReference type="Proteomes" id="UP000630149">
    <property type="component" value="Unassembled WGS sequence"/>
</dbReference>
<comment type="catalytic activity">
    <reaction evidence="1">
        <text>Release of any N-terminal amino acid, including proline, that is linked to proline, even from a dipeptide or tripeptide.</text>
        <dbReference type="EC" id="3.4.11.9"/>
    </reaction>
</comment>
<dbReference type="EC" id="3.4.11.9" evidence="4"/>